<dbReference type="GO" id="GO:0006538">
    <property type="term" value="P:L-glutamate catabolic process"/>
    <property type="evidence" value="ECO:0007669"/>
    <property type="project" value="TreeGrafter"/>
</dbReference>
<dbReference type="PRINTS" id="PR00082">
    <property type="entry name" value="GLFDHDRGNASE"/>
</dbReference>
<dbReference type="OrthoDB" id="6425at2157"/>
<dbReference type="Pfam" id="PF02812">
    <property type="entry name" value="ELFV_dehydrog_N"/>
    <property type="match status" value="1"/>
</dbReference>
<dbReference type="GO" id="GO:0004352">
    <property type="term" value="F:glutamate dehydrogenase (NAD+) activity"/>
    <property type="evidence" value="ECO:0007669"/>
    <property type="project" value="TreeGrafter"/>
</dbReference>
<name>M0BWY5_9EURY</name>
<reference evidence="9 10" key="1">
    <citation type="journal article" date="2014" name="PLoS Genet.">
        <title>Phylogenetically driven sequencing of extremely halophilic archaea reveals strategies for static and dynamic osmo-response.</title>
        <authorList>
            <person name="Becker E.A."/>
            <person name="Seitzer P.M."/>
            <person name="Tritt A."/>
            <person name="Larsen D."/>
            <person name="Krusor M."/>
            <person name="Yao A.I."/>
            <person name="Wu D."/>
            <person name="Madern D."/>
            <person name="Eisen J.A."/>
            <person name="Darling A.E."/>
            <person name="Facciotti M.T."/>
        </authorList>
    </citation>
    <scope>NUCLEOTIDE SEQUENCE [LARGE SCALE GENOMIC DNA]</scope>
    <source>
        <strain evidence="9 10">JCM 13891</strain>
    </source>
</reference>
<dbReference type="EMBL" id="AOIS01000057">
    <property type="protein sequence ID" value="ELZ15516.1"/>
    <property type="molecule type" value="Genomic_DNA"/>
</dbReference>
<evidence type="ECO:0000256" key="6">
    <source>
        <dbReference type="PIRSR" id="PIRSR000185-3"/>
    </source>
</evidence>
<protein>
    <recommendedName>
        <fullName evidence="4">Glutamate dehydrogenase</fullName>
    </recommendedName>
</protein>
<evidence type="ECO:0000313" key="9">
    <source>
        <dbReference type="EMBL" id="ELZ15516.1"/>
    </source>
</evidence>
<feature type="site" description="Important for catalysis" evidence="6">
    <location>
        <position position="158"/>
    </location>
</feature>
<dbReference type="eggNOG" id="arCOG01352">
    <property type="taxonomic scope" value="Archaea"/>
</dbReference>
<feature type="active site" description="Proton donor" evidence="5">
    <location>
        <position position="118"/>
    </location>
</feature>
<evidence type="ECO:0000256" key="5">
    <source>
        <dbReference type="PIRSR" id="PIRSR000185-1"/>
    </source>
</evidence>
<dbReference type="STRING" id="1227488.C477_17585"/>
<proteinExistence type="inferred from homology"/>
<keyword evidence="3 4" id="KW-0560">Oxidoreductase</keyword>
<dbReference type="Gene3D" id="3.40.50.720">
    <property type="entry name" value="NAD(P)-binding Rossmann-like Domain"/>
    <property type="match status" value="1"/>
</dbReference>
<dbReference type="InterPro" id="IPR054867">
    <property type="entry name" value="GluDhGdhB"/>
</dbReference>
<dbReference type="AlphaFoldDB" id="M0BWY5"/>
<comment type="similarity">
    <text evidence="1 4 7">Belongs to the Glu/Leu/Phe/Val dehydrogenases family.</text>
</comment>
<dbReference type="Pfam" id="PF00208">
    <property type="entry name" value="ELFV_dehydrog"/>
    <property type="match status" value="1"/>
</dbReference>
<dbReference type="PROSITE" id="PS00074">
    <property type="entry name" value="GLFV_DEHYDROGENASE"/>
    <property type="match status" value="1"/>
</dbReference>
<gene>
    <name evidence="9" type="ORF">C477_17585</name>
</gene>
<dbReference type="PATRIC" id="fig|1227488.3.peg.3529"/>
<organism evidence="9 10">
    <name type="scientific">Haloterrigena salina JCM 13891</name>
    <dbReference type="NCBI Taxonomy" id="1227488"/>
    <lineage>
        <taxon>Archaea</taxon>
        <taxon>Methanobacteriati</taxon>
        <taxon>Methanobacteriota</taxon>
        <taxon>Stenosarchaea group</taxon>
        <taxon>Halobacteria</taxon>
        <taxon>Halobacteriales</taxon>
        <taxon>Natrialbaceae</taxon>
        <taxon>Haloterrigena</taxon>
    </lineage>
</organism>
<dbReference type="InterPro" id="IPR014362">
    <property type="entry name" value="Glu_DH"/>
</dbReference>
<accession>M0BWY5</accession>
<dbReference type="SUPFAM" id="SSF53223">
    <property type="entry name" value="Aminoacid dehydrogenase-like, N-terminal domain"/>
    <property type="match status" value="1"/>
</dbReference>
<dbReference type="InterPro" id="IPR006097">
    <property type="entry name" value="Glu/Leu/Phe/Val/Trp_DH_dimer"/>
</dbReference>
<evidence type="ECO:0000256" key="1">
    <source>
        <dbReference type="ARBA" id="ARBA00006382"/>
    </source>
</evidence>
<dbReference type="SMART" id="SM00839">
    <property type="entry name" value="ELFV_dehydrog"/>
    <property type="match status" value="1"/>
</dbReference>
<evidence type="ECO:0000259" key="8">
    <source>
        <dbReference type="SMART" id="SM00839"/>
    </source>
</evidence>
<dbReference type="CDD" id="cd01076">
    <property type="entry name" value="NAD_bind_1_Glu_DH"/>
    <property type="match status" value="1"/>
</dbReference>
<evidence type="ECO:0000256" key="3">
    <source>
        <dbReference type="ARBA" id="ARBA00023002"/>
    </source>
</evidence>
<dbReference type="Proteomes" id="UP000011657">
    <property type="component" value="Unassembled WGS sequence"/>
</dbReference>
<dbReference type="NCBIfam" id="NF041398">
    <property type="entry name" value="GluDhGdhB_Halo"/>
    <property type="match status" value="1"/>
</dbReference>
<evidence type="ECO:0000256" key="7">
    <source>
        <dbReference type="RuleBase" id="RU004417"/>
    </source>
</evidence>
<dbReference type="PIRSF" id="PIRSF000185">
    <property type="entry name" value="Glu_DH"/>
    <property type="match status" value="1"/>
</dbReference>
<dbReference type="SUPFAM" id="SSF51735">
    <property type="entry name" value="NAD(P)-binding Rossmann-fold domains"/>
    <property type="match status" value="1"/>
</dbReference>
<dbReference type="PANTHER" id="PTHR11606">
    <property type="entry name" value="GLUTAMATE DEHYDROGENASE"/>
    <property type="match status" value="1"/>
</dbReference>
<dbReference type="InterPro" id="IPR006095">
    <property type="entry name" value="Glu/Leu/Phe/Val/Trp_DH"/>
</dbReference>
<dbReference type="FunFam" id="3.40.50.10860:FF:000003">
    <property type="entry name" value="Glutamate dehydrogenase"/>
    <property type="match status" value="1"/>
</dbReference>
<feature type="domain" description="Glutamate/phenylalanine/leucine/valine/L-tryptophan dehydrogenase C-terminal" evidence="8">
    <location>
        <begin position="195"/>
        <end position="425"/>
    </location>
</feature>
<dbReference type="PANTHER" id="PTHR11606:SF13">
    <property type="entry name" value="GLUTAMATE DEHYDROGENASE 1, MITOCHONDRIAL"/>
    <property type="match status" value="1"/>
</dbReference>
<dbReference type="InterPro" id="IPR006096">
    <property type="entry name" value="Glu/Leu/Phe/Val/Trp_DH_C"/>
</dbReference>
<comment type="subunit">
    <text evidence="2">Homohexamer.</text>
</comment>
<dbReference type="RefSeq" id="WP_008895787.1">
    <property type="nucleotide sequence ID" value="NZ_AOIS01000057.1"/>
</dbReference>
<dbReference type="InterPro" id="IPR036291">
    <property type="entry name" value="NAD(P)-bd_dom_sf"/>
</dbReference>
<evidence type="ECO:0000313" key="10">
    <source>
        <dbReference type="Proteomes" id="UP000011657"/>
    </source>
</evidence>
<sequence length="428" mass="46832">MSSSSSQQEVEPDEELDSALVTARRQLERAATHVDVDDGVIERLKHPTRVEQVSVPLEREDGSVEVFTGYRAQHDDVRGPYKGGLRYHPEVNADECIGLSMWMTWKCAVMDLPFGGGKGGIAVDPKSLSDEETERLTRRFAEELRYVIGPTRDVPAPDMGTDAQTMAWFMDAYSMQQGETIPGVVTGKPPVIGGSYGREEAPGRSTAIAAREAVDYYGHDLEDTTVAVQGFGSVGANAARLLEDWGATVVAVSDVNGAIYDPNGLDVSSIPTHDEEPEAVLEQNAPETLSNEEILELDVDVLIPAAVGNVITADNAEHVTAEIVVEGANGPTTFAADTILEERDVPVIPDILANAGGVTVSYFEWLQDINRRQWSLERVNEELEEHMLDAWDDVRQEVDEKELTWRDAAYVVALSRIAEAKATRGLWP</sequence>
<comment type="caution">
    <text evidence="9">The sequence shown here is derived from an EMBL/GenBank/DDBJ whole genome shotgun (WGS) entry which is preliminary data.</text>
</comment>
<dbReference type="InterPro" id="IPR046346">
    <property type="entry name" value="Aminoacid_DH-like_N_sf"/>
</dbReference>
<evidence type="ECO:0000256" key="2">
    <source>
        <dbReference type="ARBA" id="ARBA00011643"/>
    </source>
</evidence>
<dbReference type="InterPro" id="IPR033922">
    <property type="entry name" value="NAD_bind_Glu_DH"/>
</dbReference>
<keyword evidence="10" id="KW-1185">Reference proteome</keyword>
<dbReference type="Gene3D" id="3.40.50.10860">
    <property type="entry name" value="Leucine Dehydrogenase, chain A, domain 1"/>
    <property type="match status" value="1"/>
</dbReference>
<dbReference type="InterPro" id="IPR033524">
    <property type="entry name" value="Glu/Leu/Phe/Val_DH_AS"/>
</dbReference>
<evidence type="ECO:0000256" key="4">
    <source>
        <dbReference type="PIRNR" id="PIRNR000185"/>
    </source>
</evidence>